<dbReference type="STRING" id="1423758.FC41_GL000843"/>
<evidence type="ECO:0000256" key="7">
    <source>
        <dbReference type="ARBA" id="ARBA00022903"/>
    </source>
</evidence>
<name>I7JUZ6_9LACO</name>
<gene>
    <name evidence="14" type="ORF">BN55_01190</name>
</gene>
<dbReference type="GO" id="GO:0004713">
    <property type="term" value="F:protein tyrosine kinase activity"/>
    <property type="evidence" value="ECO:0007669"/>
    <property type="project" value="TreeGrafter"/>
</dbReference>
<dbReference type="GeneID" id="82847181"/>
<feature type="transmembrane region" description="Helical" evidence="12">
    <location>
        <begin position="23"/>
        <end position="45"/>
    </location>
</feature>
<comment type="pathway">
    <text evidence="2">Capsule biogenesis; capsule polysaccharide biosynthesis.</text>
</comment>
<evidence type="ECO:0000256" key="4">
    <source>
        <dbReference type="ARBA" id="ARBA00020739"/>
    </source>
</evidence>
<evidence type="ECO:0000256" key="5">
    <source>
        <dbReference type="ARBA" id="ARBA00022475"/>
    </source>
</evidence>
<dbReference type="PANTHER" id="PTHR32309">
    <property type="entry name" value="TYROSINE-PROTEIN KINASE"/>
    <property type="match status" value="1"/>
</dbReference>
<evidence type="ECO:0000259" key="13">
    <source>
        <dbReference type="Pfam" id="PF02706"/>
    </source>
</evidence>
<dbReference type="InterPro" id="IPR003856">
    <property type="entry name" value="LPS_length_determ_N"/>
</dbReference>
<keyword evidence="6 12" id="KW-0812">Transmembrane</keyword>
<evidence type="ECO:0000256" key="11">
    <source>
        <dbReference type="ARBA" id="ARBA00045736"/>
    </source>
</evidence>
<evidence type="ECO:0000256" key="6">
    <source>
        <dbReference type="ARBA" id="ARBA00022692"/>
    </source>
</evidence>
<evidence type="ECO:0000256" key="1">
    <source>
        <dbReference type="ARBA" id="ARBA00004651"/>
    </source>
</evidence>
<evidence type="ECO:0000256" key="2">
    <source>
        <dbReference type="ARBA" id="ARBA00005132"/>
    </source>
</evidence>
<comment type="caution">
    <text evidence="14">The sequence shown here is derived from an EMBL/GenBank/DDBJ whole genome shotgun (WGS) entry which is preliminary data.</text>
</comment>
<dbReference type="Proteomes" id="UP000009320">
    <property type="component" value="Unassembled WGS sequence"/>
</dbReference>
<dbReference type="GO" id="GO:0000271">
    <property type="term" value="P:polysaccharide biosynthetic process"/>
    <property type="evidence" value="ECO:0007669"/>
    <property type="project" value="UniProtKB-KW"/>
</dbReference>
<reference evidence="14 15" key="1">
    <citation type="submission" date="2012-06" db="EMBL/GenBank/DDBJ databases">
        <title>Draft Genome Sequence of Lactobacillus hominis Strain CRBIP 24.179T, isolated from human intestine.</title>
        <authorList>
            <person name="Cousin S."/>
            <person name="Ma L."/>
            <person name="Bizet C."/>
            <person name="Loux V."/>
            <person name="Bouchier C."/>
            <person name="Clermont D."/>
            <person name="Creno S."/>
        </authorList>
    </citation>
    <scope>NUCLEOTIDE SEQUENCE [LARGE SCALE GENOMIC DNA]</scope>
    <source>
        <strain evidence="15">CRBIP 24.179T</strain>
    </source>
</reference>
<organism evidence="14 15">
    <name type="scientific">Lactobacillus hominis DSM 23910 = CRBIP 24.179</name>
    <dbReference type="NCBI Taxonomy" id="1423758"/>
    <lineage>
        <taxon>Bacteria</taxon>
        <taxon>Bacillati</taxon>
        <taxon>Bacillota</taxon>
        <taxon>Bacilli</taxon>
        <taxon>Lactobacillales</taxon>
        <taxon>Lactobacillaceae</taxon>
        <taxon>Lactobacillus</taxon>
    </lineage>
</organism>
<comment type="subcellular location">
    <subcellularLocation>
        <location evidence="1">Cell membrane</location>
        <topology evidence="1">Multi-pass membrane protein</topology>
    </subcellularLocation>
</comment>
<keyword evidence="9 12" id="KW-0472">Membrane</keyword>
<keyword evidence="7" id="KW-0972">Capsule biogenesis/degradation</keyword>
<keyword evidence="10" id="KW-0270">Exopolysaccharide synthesis</keyword>
<proteinExistence type="inferred from homology"/>
<evidence type="ECO:0000256" key="8">
    <source>
        <dbReference type="ARBA" id="ARBA00022989"/>
    </source>
</evidence>
<comment type="function">
    <text evidence="11">Required for CpsD phosphorylation. Involved in the regulation of capsular polysaccharide biosynthesis. May be part of a complex that directs the coordinated polymerization and export to the cell surface of the capsular polysaccharide.</text>
</comment>
<dbReference type="eggNOG" id="COG3944">
    <property type="taxonomic scope" value="Bacteria"/>
</dbReference>
<dbReference type="GO" id="GO:0005886">
    <property type="term" value="C:plasma membrane"/>
    <property type="evidence" value="ECO:0007669"/>
    <property type="project" value="UniProtKB-SubCell"/>
</dbReference>
<evidence type="ECO:0000256" key="10">
    <source>
        <dbReference type="ARBA" id="ARBA00023169"/>
    </source>
</evidence>
<accession>I7JUZ6</accession>
<feature type="domain" description="Polysaccharide chain length determinant N-terminal" evidence="13">
    <location>
        <begin position="8"/>
        <end position="97"/>
    </location>
</feature>
<dbReference type="InterPro" id="IPR050445">
    <property type="entry name" value="Bact_polysacc_biosynth/exp"/>
</dbReference>
<evidence type="ECO:0000256" key="3">
    <source>
        <dbReference type="ARBA" id="ARBA00006683"/>
    </source>
</evidence>
<dbReference type="PATRIC" id="fig|1423758.3.peg.852"/>
<comment type="similarity">
    <text evidence="3">Belongs to the CpsC/CapA family.</text>
</comment>
<dbReference type="OrthoDB" id="2360475at2"/>
<dbReference type="RefSeq" id="WP_008470895.1">
    <property type="nucleotide sequence ID" value="NZ_AYZP01000002.1"/>
</dbReference>
<keyword evidence="5" id="KW-1003">Cell membrane</keyword>
<protein>
    <recommendedName>
        <fullName evidence="4">Capsular polysaccharide biosynthesis protein CpsC</fullName>
    </recommendedName>
</protein>
<sequence>METKQTENTIDLRRLWLLIKSHILGILIWTVGLGIVGYALANFVIQPKYTATTQILVNQKNASKDAGQAWNTQQADIQVINTYKDIITSPVILKDASKWLANPTEVVRKAEKAKYTTLADGTRRLVRRGHPAEVRRVGEGYNISATKLAKAISVKTQQQSQVFTLSATSNDPDHARMIANAVARSFKNKIKSIMNVNNVTIVAPATTPQQKSFPNTKLFTLAGAVLGLTISVAFIVIRDSMNTTVRDDSYMTDELGLTNLGQVSHFKLSNKFSVKKSVSDDKKRRV</sequence>
<dbReference type="Pfam" id="PF02706">
    <property type="entry name" value="Wzz"/>
    <property type="match status" value="1"/>
</dbReference>
<dbReference type="PANTHER" id="PTHR32309:SF13">
    <property type="entry name" value="FERRIC ENTEROBACTIN TRANSPORT PROTEIN FEPE"/>
    <property type="match status" value="1"/>
</dbReference>
<evidence type="ECO:0000313" key="15">
    <source>
        <dbReference type="Proteomes" id="UP000009320"/>
    </source>
</evidence>
<evidence type="ECO:0000313" key="14">
    <source>
        <dbReference type="EMBL" id="CCI81951.1"/>
    </source>
</evidence>
<dbReference type="AlphaFoldDB" id="I7JUZ6"/>
<keyword evidence="15" id="KW-1185">Reference proteome</keyword>
<feature type="transmembrane region" description="Helical" evidence="12">
    <location>
        <begin position="218"/>
        <end position="237"/>
    </location>
</feature>
<keyword evidence="8 12" id="KW-1133">Transmembrane helix</keyword>
<evidence type="ECO:0000256" key="12">
    <source>
        <dbReference type="SAM" id="Phobius"/>
    </source>
</evidence>
<evidence type="ECO:0000256" key="9">
    <source>
        <dbReference type="ARBA" id="ARBA00023136"/>
    </source>
</evidence>
<dbReference type="EMBL" id="CAKE01000011">
    <property type="protein sequence ID" value="CCI81951.1"/>
    <property type="molecule type" value="Genomic_DNA"/>
</dbReference>